<feature type="transmembrane region" description="Helical" evidence="1">
    <location>
        <begin position="326"/>
        <end position="345"/>
    </location>
</feature>
<keyword evidence="1" id="KW-0472">Membrane</keyword>
<dbReference type="GO" id="GO:0034228">
    <property type="term" value="F:ethanolamine transmembrane transporter activity"/>
    <property type="evidence" value="ECO:0007669"/>
    <property type="project" value="InterPro"/>
</dbReference>
<sequence length="363" mass="39894">MFNYFLILFALIGLIDYVLNNKYGYGNEFLEGISSIPSLILSMLGILTLIPAIKYILQPCVKLLSFITLADQSLFINSLLASDMGGFALGKLISTDITGIYFSGILVGSMLGSTISFTIPIAFGLISSEDKPLFSKGVLIGIFTIPIGCFVGGLVAKFPLKFLLINIIPIIVLSAILGTFLKFYPQQTIKSFIKLELFLKYLSVIGICIFIIEFLGNISILNSNVDNLNNIKIILKIAFTLAGALPFLFFIKNTFDKLLNFISIYLNINNHSVTGLLASLANNILAFKLLKNMDYNGKIINSAFSVSGAFVFGGQLAFTLAVAPEMLFPFIIGKLSAGLSAIFFAKRIILKEKYYELKKNKCY</sequence>
<keyword evidence="3" id="KW-1185">Reference proteome</keyword>
<protein>
    <submittedName>
        <fullName evidence="2">Ethanolamine transporter</fullName>
    </submittedName>
</protein>
<evidence type="ECO:0000313" key="3">
    <source>
        <dbReference type="Proteomes" id="UP000191153"/>
    </source>
</evidence>
<keyword evidence="1" id="KW-0812">Transmembrane</keyword>
<dbReference type="PANTHER" id="PTHR40089">
    <property type="entry name" value="ETHANOLAMINE UTILIZATION PROTEIN EUTH"/>
    <property type="match status" value="1"/>
</dbReference>
<feature type="transmembrane region" description="Helical" evidence="1">
    <location>
        <begin position="100"/>
        <end position="126"/>
    </location>
</feature>
<dbReference type="PANTHER" id="PTHR40089:SF1">
    <property type="entry name" value="ETHANOLAMINE PERMEASE EUTH-RELATED"/>
    <property type="match status" value="1"/>
</dbReference>
<dbReference type="PIRSF" id="PIRSF019466">
    <property type="entry name" value="EutH"/>
    <property type="match status" value="1"/>
</dbReference>
<dbReference type="STRING" id="180163.SAMN02745174_02544"/>
<feature type="transmembrane region" description="Helical" evidence="1">
    <location>
        <begin position="197"/>
        <end position="221"/>
    </location>
</feature>
<gene>
    <name evidence="2" type="ORF">SAMN02745174_02544</name>
</gene>
<reference evidence="2 3" key="1">
    <citation type="submission" date="2017-02" db="EMBL/GenBank/DDBJ databases">
        <authorList>
            <person name="Peterson S.W."/>
        </authorList>
    </citation>
    <scope>NUCLEOTIDE SEQUENCE [LARGE SCALE GENOMIC DNA]</scope>
    <source>
        <strain evidence="2 3">ATCC 700028</strain>
    </source>
</reference>
<dbReference type="RefSeq" id="WP_078694955.1">
    <property type="nucleotide sequence ID" value="NZ_FUWX01000039.1"/>
</dbReference>
<organism evidence="2 3">
    <name type="scientific">Cetobacterium ceti</name>
    <dbReference type="NCBI Taxonomy" id="180163"/>
    <lineage>
        <taxon>Bacteria</taxon>
        <taxon>Fusobacteriati</taxon>
        <taxon>Fusobacteriota</taxon>
        <taxon>Fusobacteriia</taxon>
        <taxon>Fusobacteriales</taxon>
        <taxon>Fusobacteriaceae</taxon>
        <taxon>Cetobacterium</taxon>
    </lineage>
</organism>
<name>A0A1T4R1R8_9FUSO</name>
<feature type="transmembrane region" description="Helical" evidence="1">
    <location>
        <begin position="162"/>
        <end position="185"/>
    </location>
</feature>
<dbReference type="OrthoDB" id="9778282at2"/>
<feature type="transmembrane region" description="Helical" evidence="1">
    <location>
        <begin position="36"/>
        <end position="56"/>
    </location>
</feature>
<accession>A0A1T4R1R8</accession>
<dbReference type="EMBL" id="FUWX01000039">
    <property type="protein sequence ID" value="SKA09807.1"/>
    <property type="molecule type" value="Genomic_DNA"/>
</dbReference>
<dbReference type="AlphaFoldDB" id="A0A1T4R1R8"/>
<keyword evidence="1" id="KW-1133">Transmembrane helix</keyword>
<feature type="transmembrane region" description="Helical" evidence="1">
    <location>
        <begin position="233"/>
        <end position="251"/>
    </location>
</feature>
<dbReference type="InterPro" id="IPR007441">
    <property type="entry name" value="EutH"/>
</dbReference>
<evidence type="ECO:0000313" key="2">
    <source>
        <dbReference type="EMBL" id="SKA09807.1"/>
    </source>
</evidence>
<proteinExistence type="predicted"/>
<dbReference type="Pfam" id="PF04346">
    <property type="entry name" value="EutH"/>
    <property type="match status" value="1"/>
</dbReference>
<feature type="transmembrane region" description="Helical" evidence="1">
    <location>
        <begin position="138"/>
        <end position="156"/>
    </location>
</feature>
<dbReference type="GO" id="GO:0005886">
    <property type="term" value="C:plasma membrane"/>
    <property type="evidence" value="ECO:0007669"/>
    <property type="project" value="TreeGrafter"/>
</dbReference>
<feature type="transmembrane region" description="Helical" evidence="1">
    <location>
        <begin position="299"/>
        <end position="320"/>
    </location>
</feature>
<dbReference type="Proteomes" id="UP000191153">
    <property type="component" value="Unassembled WGS sequence"/>
</dbReference>
<evidence type="ECO:0000256" key="1">
    <source>
        <dbReference type="SAM" id="Phobius"/>
    </source>
</evidence>